<protein>
    <submittedName>
        <fullName evidence="1">Uncharacterized protein</fullName>
    </submittedName>
</protein>
<organism evidence="1 2">
    <name type="scientific">Trichloromonas acetexigens</name>
    <dbReference type="NCBI Taxonomy" id="38815"/>
    <lineage>
        <taxon>Bacteria</taxon>
        <taxon>Pseudomonadati</taxon>
        <taxon>Thermodesulfobacteriota</taxon>
        <taxon>Desulfuromonadia</taxon>
        <taxon>Desulfuromonadales</taxon>
        <taxon>Trichloromonadaceae</taxon>
        <taxon>Trichloromonas</taxon>
    </lineage>
</organism>
<sequence length="251" mass="26575">MKKQWILWGLSLLLTLAGVAFGQVDRSGEAAALMKGLESTSRSARIDAAKRITQAGLTDGALYDRVAALLRTGYGEAVEANAVDEMAWLCKALAASGDTRHQPLLEEVATSAPSPKLQKYARESIDSFAEYQERIRVLNATTGWNAALSDTENRLVGMLGAENAELKRDAAKTIVRDSPVAEAVYDAAASALTGMLAAGSLDNLSVDTMAWLCKALGASGNSKYAPALEQVVATGNKKLAKFANAALQELQ</sequence>
<gene>
    <name evidence="1" type="ORF">FL622_10665</name>
</gene>
<dbReference type="EMBL" id="VJVV01000007">
    <property type="protein sequence ID" value="TRO80551.1"/>
    <property type="molecule type" value="Genomic_DNA"/>
</dbReference>
<proteinExistence type="predicted"/>
<evidence type="ECO:0000313" key="2">
    <source>
        <dbReference type="Proteomes" id="UP000317155"/>
    </source>
</evidence>
<keyword evidence="2" id="KW-1185">Reference proteome</keyword>
<accession>A0A550JBL4</accession>
<name>A0A550JBL4_9BACT</name>
<evidence type="ECO:0000313" key="1">
    <source>
        <dbReference type="EMBL" id="TRO80551.1"/>
    </source>
</evidence>
<dbReference type="OrthoDB" id="5460358at2"/>
<dbReference type="Proteomes" id="UP000317155">
    <property type="component" value="Unassembled WGS sequence"/>
</dbReference>
<dbReference type="AlphaFoldDB" id="A0A550JBL4"/>
<comment type="caution">
    <text evidence="1">The sequence shown here is derived from an EMBL/GenBank/DDBJ whole genome shotgun (WGS) entry which is preliminary data.</text>
</comment>
<reference evidence="1 2" key="1">
    <citation type="submission" date="2019-07" db="EMBL/GenBank/DDBJ databases">
        <title>Insights of Desulfuromonas acetexigens electromicrobiology.</title>
        <authorList>
            <person name="Katuri K."/>
            <person name="Sapireddy V."/>
            <person name="Shaw D.R."/>
            <person name="Saikaly P."/>
        </authorList>
    </citation>
    <scope>NUCLEOTIDE SEQUENCE [LARGE SCALE GENOMIC DNA]</scope>
    <source>
        <strain evidence="1 2">2873</strain>
    </source>
</reference>
<dbReference type="RefSeq" id="WP_092058105.1">
    <property type="nucleotide sequence ID" value="NZ_FOJJ01000039.1"/>
</dbReference>